<evidence type="ECO:0000313" key="3">
    <source>
        <dbReference type="Proteomes" id="UP001165060"/>
    </source>
</evidence>
<evidence type="ECO:0000256" key="1">
    <source>
        <dbReference type="SAM" id="MobiDB-lite"/>
    </source>
</evidence>
<sequence length="164" mass="18653">VISHGLPEDRLEHFENDDSSSVDFLSFDCNIHALPKPLLDPYSVPDLKNPEELYFVYVCIKNPVKSKQKDDKKNRIFLQKEGKKALAKKMRDQRTKINKEGQFAKTPTRDAFGVERESDRRIKKTPEELLAEEEEKMRAENGGKEGEEGEGEAKEGDAKPPPPG</sequence>
<evidence type="ECO:0000313" key="2">
    <source>
        <dbReference type="EMBL" id="GMI19394.1"/>
    </source>
</evidence>
<protein>
    <submittedName>
        <fullName evidence="2">Uncharacterized protein</fullName>
    </submittedName>
</protein>
<proteinExistence type="predicted"/>
<feature type="region of interest" description="Disordered" evidence="1">
    <location>
        <begin position="87"/>
        <end position="164"/>
    </location>
</feature>
<dbReference type="EMBL" id="BRYB01002434">
    <property type="protein sequence ID" value="GMI19394.1"/>
    <property type="molecule type" value="Genomic_DNA"/>
</dbReference>
<reference evidence="2 3" key="1">
    <citation type="journal article" date="2023" name="Commun. Biol.">
        <title>Genome analysis of Parmales, the sister group of diatoms, reveals the evolutionary specialization of diatoms from phago-mixotrophs to photoautotrophs.</title>
        <authorList>
            <person name="Ban H."/>
            <person name="Sato S."/>
            <person name="Yoshikawa S."/>
            <person name="Yamada K."/>
            <person name="Nakamura Y."/>
            <person name="Ichinomiya M."/>
            <person name="Sato N."/>
            <person name="Blanc-Mathieu R."/>
            <person name="Endo H."/>
            <person name="Kuwata A."/>
            <person name="Ogata H."/>
        </authorList>
    </citation>
    <scope>NUCLEOTIDE SEQUENCE [LARGE SCALE GENOMIC DNA]</scope>
</reference>
<keyword evidence="3" id="KW-1185">Reference proteome</keyword>
<gene>
    <name evidence="2" type="ORF">TeGR_g6850</name>
</gene>
<feature type="non-terminal residue" evidence="2">
    <location>
        <position position="1"/>
    </location>
</feature>
<feature type="compositionally biased region" description="Basic and acidic residues" evidence="1">
    <location>
        <begin position="135"/>
        <end position="158"/>
    </location>
</feature>
<name>A0ABQ6M4S1_9STRA</name>
<feature type="compositionally biased region" description="Basic and acidic residues" evidence="1">
    <location>
        <begin position="112"/>
        <end position="127"/>
    </location>
</feature>
<organism evidence="2 3">
    <name type="scientific">Tetraparma gracilis</name>
    <dbReference type="NCBI Taxonomy" id="2962635"/>
    <lineage>
        <taxon>Eukaryota</taxon>
        <taxon>Sar</taxon>
        <taxon>Stramenopiles</taxon>
        <taxon>Ochrophyta</taxon>
        <taxon>Bolidophyceae</taxon>
        <taxon>Parmales</taxon>
        <taxon>Triparmaceae</taxon>
        <taxon>Tetraparma</taxon>
    </lineage>
</organism>
<feature type="compositionally biased region" description="Basic and acidic residues" evidence="1">
    <location>
        <begin position="87"/>
        <end position="99"/>
    </location>
</feature>
<dbReference type="Proteomes" id="UP001165060">
    <property type="component" value="Unassembled WGS sequence"/>
</dbReference>
<comment type="caution">
    <text evidence="2">The sequence shown here is derived from an EMBL/GenBank/DDBJ whole genome shotgun (WGS) entry which is preliminary data.</text>
</comment>
<accession>A0ABQ6M4S1</accession>